<name>A0A183SSC3_SCHSO</name>
<dbReference type="EMBL" id="UYSU01033998">
    <property type="protein sequence ID" value="VDL93506.1"/>
    <property type="molecule type" value="Genomic_DNA"/>
</dbReference>
<organism evidence="3">
    <name type="scientific">Schistocephalus solidus</name>
    <name type="common">Tapeworm</name>
    <dbReference type="NCBI Taxonomy" id="70667"/>
    <lineage>
        <taxon>Eukaryota</taxon>
        <taxon>Metazoa</taxon>
        <taxon>Spiralia</taxon>
        <taxon>Lophotrochozoa</taxon>
        <taxon>Platyhelminthes</taxon>
        <taxon>Cestoda</taxon>
        <taxon>Eucestoda</taxon>
        <taxon>Diphyllobothriidea</taxon>
        <taxon>Diphyllobothriidae</taxon>
        <taxon>Schistocephalus</taxon>
    </lineage>
</organism>
<accession>A0A183SSC3</accession>
<evidence type="ECO:0000313" key="1">
    <source>
        <dbReference type="EMBL" id="VDL93506.1"/>
    </source>
</evidence>
<reference evidence="1 2" key="2">
    <citation type="submission" date="2018-11" db="EMBL/GenBank/DDBJ databases">
        <authorList>
            <consortium name="Pathogen Informatics"/>
        </authorList>
    </citation>
    <scope>NUCLEOTIDE SEQUENCE [LARGE SCALE GENOMIC DNA]</scope>
    <source>
        <strain evidence="1 2">NST_G2</strain>
    </source>
</reference>
<dbReference type="Proteomes" id="UP000275846">
    <property type="component" value="Unassembled WGS sequence"/>
</dbReference>
<sequence>MFECVCRVRQYDFLWESVPVTDDALRNGMATNIELGFDLAGTTVESVAYADDVVLFAESPLRLRSDGLANGLSLPGMVLNSANCTSFYVQALGKEKSACLRPCENVNQLCDRLHSDKEAFQSREISSAIKRYLFLLPTSLLNADAFASVIAEDLGWTLWTPAGLGLKVWRLRHVMSVSPPDENIGQQLTAPRPRVHPRGLLPFICLAEVGGRSIQNAVRASQLSDAEVSAVAGDPVYVYYVHDLAANTHRQFDRRSPTMSPVITLLNMTASDREPKKFQKSQVLNYARNPKRIISAQFCHICIQVDGDISFDRGGMREKILPCNISPRRRRVASVPYFQM</sequence>
<evidence type="ECO:0000313" key="3">
    <source>
        <dbReference type="WBParaSite" id="SSLN_0000735601-mRNA-1"/>
    </source>
</evidence>
<proteinExistence type="predicted"/>
<keyword evidence="2" id="KW-1185">Reference proteome</keyword>
<reference evidence="3" key="1">
    <citation type="submission" date="2016-06" db="UniProtKB">
        <authorList>
            <consortium name="WormBaseParasite"/>
        </authorList>
    </citation>
    <scope>IDENTIFICATION</scope>
</reference>
<dbReference type="WBParaSite" id="SSLN_0000735601-mRNA-1">
    <property type="protein sequence ID" value="SSLN_0000735601-mRNA-1"/>
    <property type="gene ID" value="SSLN_0000735601"/>
</dbReference>
<dbReference type="AlphaFoldDB" id="A0A183SSC3"/>
<dbReference type="OrthoDB" id="3183924at2759"/>
<protein>
    <submittedName>
        <fullName evidence="3">Reverse transcriptase domain-containing protein</fullName>
    </submittedName>
</protein>
<gene>
    <name evidence="1" type="ORF">SSLN_LOCUS7121</name>
</gene>
<evidence type="ECO:0000313" key="2">
    <source>
        <dbReference type="Proteomes" id="UP000275846"/>
    </source>
</evidence>